<organism evidence="3 4">
    <name type="scientific">Candidatus Enterovibrio escicola</name>
    <dbReference type="NCBI Taxonomy" id="1927127"/>
    <lineage>
        <taxon>Bacteria</taxon>
        <taxon>Pseudomonadati</taxon>
        <taxon>Pseudomonadota</taxon>
        <taxon>Gammaproteobacteria</taxon>
        <taxon>Vibrionales</taxon>
        <taxon>Vibrionaceae</taxon>
        <taxon>Enterovibrio</taxon>
    </lineage>
</organism>
<evidence type="ECO:0000313" key="4">
    <source>
        <dbReference type="Proteomes" id="UP000219020"/>
    </source>
</evidence>
<sequence>MVLGLLRFSNYSQQMTIISLEGDKESAIEAWPQLEYFQEQLIFLNKPAGFSLVLIFQLLRIFIQLHADVVHTHHIGPYFYAGLASRLARISLIHTEHDAWHYKNKRHQLLQRIINFLTTPTVIADADTVANTLNTLVGMKNIQVIKNGIDIDKYIPGNQNSAREELNLLKDIKLIGVSGRLEGVKGHHVLIEAMSILPSDVHLAIAGIGSLKDELIALSTSLKITDRVHFLGYVNNMTCFYQALDLFCLPSYNEGFPLASLEAQACDIPTALTNVGGAIETLCPKSGIVLKVGDAKDMAEKILTYLYEGIVTSPRQFVVLNANIRTMVSAYDALTEISQYG</sequence>
<dbReference type="Pfam" id="PF13439">
    <property type="entry name" value="Glyco_transf_4"/>
    <property type="match status" value="1"/>
</dbReference>
<dbReference type="Proteomes" id="UP000219020">
    <property type="component" value="Unassembled WGS sequence"/>
</dbReference>
<dbReference type="InterPro" id="IPR028098">
    <property type="entry name" value="Glyco_trans_4-like_N"/>
</dbReference>
<evidence type="ECO:0000259" key="2">
    <source>
        <dbReference type="Pfam" id="PF13439"/>
    </source>
</evidence>
<evidence type="ECO:0000259" key="1">
    <source>
        <dbReference type="Pfam" id="PF00534"/>
    </source>
</evidence>
<dbReference type="EMBL" id="NBYY01000020">
    <property type="protein sequence ID" value="PCS22455.1"/>
    <property type="molecule type" value="Genomic_DNA"/>
</dbReference>
<comment type="caution">
    <text evidence="3">The sequence shown here is derived from an EMBL/GenBank/DDBJ whole genome shotgun (WGS) entry which is preliminary data.</text>
</comment>
<dbReference type="PANTHER" id="PTHR12526">
    <property type="entry name" value="GLYCOSYLTRANSFERASE"/>
    <property type="match status" value="1"/>
</dbReference>
<reference evidence="4" key="1">
    <citation type="submission" date="2017-04" db="EMBL/GenBank/DDBJ databases">
        <title>Genome evolution of the luminous symbionts of deep sea anglerfish.</title>
        <authorList>
            <person name="Hendry T.A."/>
        </authorList>
    </citation>
    <scope>NUCLEOTIDE SEQUENCE [LARGE SCALE GENOMIC DNA]</scope>
</reference>
<dbReference type="Pfam" id="PF00534">
    <property type="entry name" value="Glycos_transf_1"/>
    <property type="match status" value="1"/>
</dbReference>
<evidence type="ECO:0000313" key="3">
    <source>
        <dbReference type="EMBL" id="PCS22455.1"/>
    </source>
</evidence>
<protein>
    <submittedName>
        <fullName evidence="3">Glycosyltransferase SypP</fullName>
    </submittedName>
</protein>
<dbReference type="SUPFAM" id="SSF53756">
    <property type="entry name" value="UDP-Glycosyltransferase/glycogen phosphorylase"/>
    <property type="match status" value="1"/>
</dbReference>
<keyword evidence="3" id="KW-0808">Transferase</keyword>
<gene>
    <name evidence="3" type="ORF">BTN49_1981</name>
</gene>
<dbReference type="InterPro" id="IPR001296">
    <property type="entry name" value="Glyco_trans_1"/>
</dbReference>
<feature type="domain" description="Glycosyl transferase family 1" evidence="1">
    <location>
        <begin position="160"/>
        <end position="306"/>
    </location>
</feature>
<accession>A0A2A5T2Q4</accession>
<name>A0A2A5T2Q4_9GAMM</name>
<dbReference type="AlphaFoldDB" id="A0A2A5T2Q4"/>
<keyword evidence="4" id="KW-1185">Reference proteome</keyword>
<dbReference type="GO" id="GO:0016757">
    <property type="term" value="F:glycosyltransferase activity"/>
    <property type="evidence" value="ECO:0007669"/>
    <property type="project" value="InterPro"/>
</dbReference>
<dbReference type="Gene3D" id="3.40.50.2000">
    <property type="entry name" value="Glycogen Phosphorylase B"/>
    <property type="match status" value="2"/>
</dbReference>
<feature type="domain" description="Glycosyltransferase subfamily 4-like N-terminal" evidence="2">
    <location>
        <begin position="14"/>
        <end position="152"/>
    </location>
</feature>
<proteinExistence type="predicted"/>
<dbReference type="GO" id="GO:1901135">
    <property type="term" value="P:carbohydrate derivative metabolic process"/>
    <property type="evidence" value="ECO:0007669"/>
    <property type="project" value="UniProtKB-ARBA"/>
</dbReference>